<feature type="non-terminal residue" evidence="2">
    <location>
        <position position="1"/>
    </location>
</feature>
<feature type="compositionally biased region" description="Basic and acidic residues" evidence="1">
    <location>
        <begin position="293"/>
        <end position="309"/>
    </location>
</feature>
<organism evidence="2">
    <name type="scientific">uncultured Nocardioides sp</name>
    <dbReference type="NCBI Taxonomy" id="198441"/>
    <lineage>
        <taxon>Bacteria</taxon>
        <taxon>Bacillati</taxon>
        <taxon>Actinomycetota</taxon>
        <taxon>Actinomycetes</taxon>
        <taxon>Propionibacteriales</taxon>
        <taxon>Nocardioidaceae</taxon>
        <taxon>Nocardioides</taxon>
        <taxon>environmental samples</taxon>
    </lineage>
</organism>
<feature type="region of interest" description="Disordered" evidence="1">
    <location>
        <begin position="144"/>
        <end position="268"/>
    </location>
</feature>
<feature type="compositionally biased region" description="Low complexity" evidence="1">
    <location>
        <begin position="174"/>
        <end position="183"/>
    </location>
</feature>
<evidence type="ECO:0000313" key="2">
    <source>
        <dbReference type="EMBL" id="CAA9392972.1"/>
    </source>
</evidence>
<gene>
    <name evidence="2" type="ORF">AVDCRST_MAG60-1657</name>
</gene>
<feature type="compositionally biased region" description="Basic residues" evidence="1">
    <location>
        <begin position="401"/>
        <end position="412"/>
    </location>
</feature>
<sequence length="423" mass="47405">QRLHDHNRHGLLRALLHQPRRERRRRGRTLRRGPVQHAARIHVLLADHHLDHHLGAGAAAPRCLRRPHRQQEGAAGVLRVDGRGVRSADLLRHRRQLAASGRRDRHRQPVLRRCRGHQRLHPPAHLRRVRPRPGLLTRLGVRLPRRRAAPRGQPRRLPRARRAGTQRGTRRAPVHAVGGAVVGWIHPDPLPEAQRPPTGSRRAGGGQRRGPQLRAARRHAPRHEELSDGAEVPAGLPVLQRRHPDRHRVGLGVRRGGAGPLADDPDRHHLDGAVRGVLRSAPLRPAGRAAGCQEEHPHRAGHLDDDRDGGPVPAGRQRRAVPDPGRLHRHRARRHPGAGQVLLLAAHPARQGGGVLQLLPRDGPRHLVVRDRDVRHRAGGHRLLPTGDLRVDRFLRDRRSPAHPRGHRTRHPRGQERPAGNHL</sequence>
<dbReference type="AlphaFoldDB" id="A0A6J4NQI6"/>
<feature type="compositionally biased region" description="Basic residues" evidence="1">
    <location>
        <begin position="144"/>
        <end position="173"/>
    </location>
</feature>
<feature type="region of interest" description="Disordered" evidence="1">
    <location>
        <begin position="289"/>
        <end position="331"/>
    </location>
</feature>
<evidence type="ECO:0000256" key="1">
    <source>
        <dbReference type="SAM" id="MobiDB-lite"/>
    </source>
</evidence>
<accession>A0A6J4NQI6</accession>
<name>A0A6J4NQI6_9ACTN</name>
<dbReference type="EMBL" id="CADCUN010000177">
    <property type="protein sequence ID" value="CAA9392972.1"/>
    <property type="molecule type" value="Genomic_DNA"/>
</dbReference>
<proteinExistence type="predicted"/>
<reference evidence="2" key="1">
    <citation type="submission" date="2020-02" db="EMBL/GenBank/DDBJ databases">
        <authorList>
            <person name="Meier V. D."/>
        </authorList>
    </citation>
    <scope>NUCLEOTIDE SEQUENCE</scope>
    <source>
        <strain evidence="2">AVDCRST_MAG60</strain>
    </source>
</reference>
<feature type="non-terminal residue" evidence="2">
    <location>
        <position position="423"/>
    </location>
</feature>
<protein>
    <submittedName>
        <fullName evidence="2">Uncharacterized MFS-type transporter</fullName>
    </submittedName>
</protein>
<feature type="region of interest" description="Disordered" evidence="1">
    <location>
        <begin position="395"/>
        <end position="423"/>
    </location>
</feature>